<dbReference type="EMBL" id="BT075774">
    <property type="protein sequence ID" value="ACO10198.1"/>
    <property type="molecule type" value="mRNA"/>
</dbReference>
<evidence type="ECO:0000256" key="6">
    <source>
        <dbReference type="RuleBase" id="RU004374"/>
    </source>
</evidence>
<comment type="similarity">
    <text evidence="1 6">Belongs to the eukaryotic initiation factor 4E family.</text>
</comment>
<dbReference type="PANTHER" id="PTHR11960:SF8">
    <property type="entry name" value="EUKARYOTIC TRANSLATION INITIATION FACTOR 4E1-RELATED"/>
    <property type="match status" value="1"/>
</dbReference>
<gene>
    <name evidence="8" type="primary">IF4E</name>
</gene>
<dbReference type="GO" id="GO:0006417">
    <property type="term" value="P:regulation of translation"/>
    <property type="evidence" value="ECO:0007669"/>
    <property type="project" value="UniProtKB-KW"/>
</dbReference>
<evidence type="ECO:0000313" key="8">
    <source>
        <dbReference type="EMBL" id="ACO10183.1"/>
    </source>
</evidence>
<sequence>MTPKLHSQKQSHGSKGKKKSSKANNASKRPEEPPATKTPLAPLVKRAPLEIKHPLRDSWTLWFFKFNKSNDWSDNLVIVYTFTTIEDFWALYRYLRPVSNLSPGSDYSLFKTGTTPMWEDANNREGGRWIIKSERQRRTINLDKMWLELLLFLIGGDEEIADEINGGYVNVRQKFDKVSLWMKNRDKKSLITQAGAAFKERMGMDRKESIEFEFHEDSCNRSSSSAVFRYVV</sequence>
<dbReference type="GO" id="GO:0016281">
    <property type="term" value="C:eukaryotic translation initiation factor 4F complex"/>
    <property type="evidence" value="ECO:0007669"/>
    <property type="project" value="TreeGrafter"/>
</dbReference>
<dbReference type="InterPro" id="IPR023398">
    <property type="entry name" value="TIF_eIF4e-like"/>
</dbReference>
<keyword evidence="4 6" id="KW-0694">RNA-binding</keyword>
<evidence type="ECO:0000256" key="1">
    <source>
        <dbReference type="ARBA" id="ARBA00009860"/>
    </source>
</evidence>
<evidence type="ECO:0000256" key="5">
    <source>
        <dbReference type="ARBA" id="ARBA00022917"/>
    </source>
</evidence>
<dbReference type="Gene3D" id="3.30.760.10">
    <property type="entry name" value="RNA Cap, Translation Initiation Factor Eif4e"/>
    <property type="match status" value="1"/>
</dbReference>
<protein>
    <submittedName>
        <fullName evidence="8">Eukaryotic translation initiation factor 4E</fullName>
    </submittedName>
</protein>
<dbReference type="Pfam" id="PF01652">
    <property type="entry name" value="IF4E"/>
    <property type="match status" value="1"/>
</dbReference>
<evidence type="ECO:0000256" key="4">
    <source>
        <dbReference type="ARBA" id="ARBA00022884"/>
    </source>
</evidence>
<keyword evidence="3" id="KW-0810">Translation regulation</keyword>
<dbReference type="AlphaFoldDB" id="C1BMD0"/>
<name>C1BMD0_CALRO</name>
<proteinExistence type="evidence at transcript level"/>
<feature type="region of interest" description="Disordered" evidence="7">
    <location>
        <begin position="1"/>
        <end position="43"/>
    </location>
</feature>
<evidence type="ECO:0000256" key="2">
    <source>
        <dbReference type="ARBA" id="ARBA00022540"/>
    </source>
</evidence>
<keyword evidence="5 6" id="KW-0648">Protein biosynthesis</keyword>
<dbReference type="EMBL" id="BT077199">
    <property type="protein sequence ID" value="ACO11623.1"/>
    <property type="molecule type" value="mRNA"/>
</dbReference>
<dbReference type="InterPro" id="IPR001040">
    <property type="entry name" value="TIF_eIF_4E"/>
</dbReference>
<dbReference type="EMBL" id="BT075759">
    <property type="protein sequence ID" value="ACO10183.1"/>
    <property type="molecule type" value="mRNA"/>
</dbReference>
<feature type="compositionally biased region" description="Basic residues" evidence="7">
    <location>
        <begin position="1"/>
        <end position="21"/>
    </location>
</feature>
<organism evidence="8">
    <name type="scientific">Caligus rogercresseyi</name>
    <name type="common">Sea louse</name>
    <dbReference type="NCBI Taxonomy" id="217165"/>
    <lineage>
        <taxon>Eukaryota</taxon>
        <taxon>Metazoa</taxon>
        <taxon>Ecdysozoa</taxon>
        <taxon>Arthropoda</taxon>
        <taxon>Crustacea</taxon>
        <taxon>Multicrustacea</taxon>
        <taxon>Hexanauplia</taxon>
        <taxon>Copepoda</taxon>
        <taxon>Siphonostomatoida</taxon>
        <taxon>Caligidae</taxon>
        <taxon>Caligus</taxon>
    </lineage>
</organism>
<dbReference type="GO" id="GO:0003743">
    <property type="term" value="F:translation initiation factor activity"/>
    <property type="evidence" value="ECO:0007669"/>
    <property type="project" value="UniProtKB-KW"/>
</dbReference>
<dbReference type="PANTHER" id="PTHR11960">
    <property type="entry name" value="EUKARYOTIC TRANSLATION INITIATION FACTOR 4E RELATED"/>
    <property type="match status" value="1"/>
</dbReference>
<evidence type="ECO:0000256" key="3">
    <source>
        <dbReference type="ARBA" id="ARBA00022845"/>
    </source>
</evidence>
<accession>C1BMD0</accession>
<dbReference type="SUPFAM" id="SSF55418">
    <property type="entry name" value="eIF4e-like"/>
    <property type="match status" value="1"/>
</dbReference>
<reference evidence="8" key="1">
    <citation type="submission" date="2009-03" db="EMBL/GenBank/DDBJ databases">
        <title>Caligus rogercresseyi ESTs and full-length cDNAs.</title>
        <authorList>
            <person name="Yasuike M."/>
            <person name="von Schalburg K."/>
            <person name="Cooper G."/>
            <person name="Leong J."/>
            <person name="Jones S.R.M."/>
            <person name="Koop B.F."/>
        </authorList>
    </citation>
    <scope>NUCLEOTIDE SEQUENCE</scope>
    <source>
        <tissue evidence="8">Whole tissue</tissue>
    </source>
</reference>
<keyword evidence="2 6" id="KW-0396">Initiation factor</keyword>
<evidence type="ECO:0000256" key="7">
    <source>
        <dbReference type="SAM" id="MobiDB-lite"/>
    </source>
</evidence>
<dbReference type="GO" id="GO:0000340">
    <property type="term" value="F:RNA 7-methylguanosine cap binding"/>
    <property type="evidence" value="ECO:0007669"/>
    <property type="project" value="TreeGrafter"/>
</dbReference>